<dbReference type="InterPro" id="IPR010998">
    <property type="entry name" value="Integrase_recombinase_N"/>
</dbReference>
<dbReference type="PANTHER" id="PTHR30349">
    <property type="entry name" value="PHAGE INTEGRASE-RELATED"/>
    <property type="match status" value="1"/>
</dbReference>
<reference evidence="5 6" key="1">
    <citation type="submission" date="2016-10" db="EMBL/GenBank/DDBJ databases">
        <authorList>
            <person name="de Groot N.N."/>
        </authorList>
    </citation>
    <scope>NUCLEOTIDE SEQUENCE [LARGE SCALE GENOMIC DNA]</scope>
    <source>
        <strain evidence="5 6">DSM 19886</strain>
    </source>
</reference>
<dbReference type="RefSeq" id="WP_089886307.1">
    <property type="nucleotide sequence ID" value="NZ_FNGV01000002.1"/>
</dbReference>
<dbReference type="STRING" id="192904.SAMN04488514_10224"/>
<accession>A0A1G9LDY5</accession>
<dbReference type="SUPFAM" id="SSF56349">
    <property type="entry name" value="DNA breaking-rejoining enzymes"/>
    <property type="match status" value="1"/>
</dbReference>
<organism evidence="5 6">
    <name type="scientific">Kriegella aquimaris</name>
    <dbReference type="NCBI Taxonomy" id="192904"/>
    <lineage>
        <taxon>Bacteria</taxon>
        <taxon>Pseudomonadati</taxon>
        <taxon>Bacteroidota</taxon>
        <taxon>Flavobacteriia</taxon>
        <taxon>Flavobacteriales</taxon>
        <taxon>Flavobacteriaceae</taxon>
        <taxon>Kriegella</taxon>
    </lineage>
</organism>
<dbReference type="InterPro" id="IPR013762">
    <property type="entry name" value="Integrase-like_cat_sf"/>
</dbReference>
<dbReference type="Proteomes" id="UP000199440">
    <property type="component" value="Unassembled WGS sequence"/>
</dbReference>
<dbReference type="Pfam" id="PF13102">
    <property type="entry name" value="Phage_int_SAM_5"/>
    <property type="match status" value="1"/>
</dbReference>
<evidence type="ECO:0000313" key="5">
    <source>
        <dbReference type="EMBL" id="SDL60094.1"/>
    </source>
</evidence>
<dbReference type="PROSITE" id="PS51898">
    <property type="entry name" value="TYR_RECOMBINASE"/>
    <property type="match status" value="1"/>
</dbReference>
<sequence>MINVKTILRKKKLSDGRYPICLRVTKDRKSKYFKTIFNAHENEWNSGAGKFNKRNRNYLQNNRLLHKFQDKALQILGELKIERDDFTLYDFERRYRVDNNPVQNNIFIFWNEIIEEMKSAGRTGNAKVNKDTSDSIRKFHNSTRLTFKEVSPTFLNKYEVYLRSRGGSDGGIGVRMRAIRALYNFAIERNVVKEQYYPFKTYKVSKLKGKGLKKALSIEQVKKIVKLDLKKYSFLTNSRHYFVFSFYTRGMNFADMMKLEWKAIDDDTIYYTRSKTKGNFTVKILPPVRIILDFYKEYSLGTKYVFPILLKDELTPNQLENRKHKTLQRYNKELKEIAKICEIDKNLSSYVARHSFANCLKQKGVATDVISESMGHQNLAVTQAYLRELDSSVLDEAAELLL</sequence>
<comment type="similarity">
    <text evidence="1">Belongs to the 'phage' integrase family.</text>
</comment>
<evidence type="ECO:0000259" key="4">
    <source>
        <dbReference type="PROSITE" id="PS51898"/>
    </source>
</evidence>
<evidence type="ECO:0000256" key="2">
    <source>
        <dbReference type="ARBA" id="ARBA00023125"/>
    </source>
</evidence>
<dbReference type="InterPro" id="IPR002104">
    <property type="entry name" value="Integrase_catalytic"/>
</dbReference>
<proteinExistence type="inferred from homology"/>
<evidence type="ECO:0000256" key="1">
    <source>
        <dbReference type="ARBA" id="ARBA00008857"/>
    </source>
</evidence>
<dbReference type="InterPro" id="IPR025269">
    <property type="entry name" value="SAM-like_dom"/>
</dbReference>
<evidence type="ECO:0000313" key="6">
    <source>
        <dbReference type="Proteomes" id="UP000199440"/>
    </source>
</evidence>
<dbReference type="InterPro" id="IPR011010">
    <property type="entry name" value="DNA_brk_join_enz"/>
</dbReference>
<dbReference type="OrthoDB" id="1094492at2"/>
<keyword evidence="3" id="KW-0233">DNA recombination</keyword>
<name>A0A1G9LDY5_9FLAO</name>
<dbReference type="GO" id="GO:0003677">
    <property type="term" value="F:DNA binding"/>
    <property type="evidence" value="ECO:0007669"/>
    <property type="project" value="UniProtKB-KW"/>
</dbReference>
<dbReference type="AlphaFoldDB" id="A0A1G9LDY5"/>
<dbReference type="Gene3D" id="1.10.443.10">
    <property type="entry name" value="Intergrase catalytic core"/>
    <property type="match status" value="1"/>
</dbReference>
<keyword evidence="2" id="KW-0238">DNA-binding</keyword>
<dbReference type="Gene3D" id="1.10.150.130">
    <property type="match status" value="1"/>
</dbReference>
<feature type="domain" description="Tyr recombinase" evidence="4">
    <location>
        <begin position="211"/>
        <end position="399"/>
    </location>
</feature>
<dbReference type="GO" id="GO:0015074">
    <property type="term" value="P:DNA integration"/>
    <property type="evidence" value="ECO:0007669"/>
    <property type="project" value="InterPro"/>
</dbReference>
<dbReference type="PANTHER" id="PTHR30349:SF64">
    <property type="entry name" value="PROPHAGE INTEGRASE INTD-RELATED"/>
    <property type="match status" value="1"/>
</dbReference>
<dbReference type="Pfam" id="PF00589">
    <property type="entry name" value="Phage_integrase"/>
    <property type="match status" value="1"/>
</dbReference>
<keyword evidence="6" id="KW-1185">Reference proteome</keyword>
<evidence type="ECO:0000256" key="3">
    <source>
        <dbReference type="ARBA" id="ARBA00023172"/>
    </source>
</evidence>
<dbReference type="InterPro" id="IPR035386">
    <property type="entry name" value="Arm-DNA-bind_5"/>
</dbReference>
<dbReference type="InterPro" id="IPR050090">
    <property type="entry name" value="Tyrosine_recombinase_XerCD"/>
</dbReference>
<dbReference type="CDD" id="cd01185">
    <property type="entry name" value="INTN1_C_like"/>
    <property type="match status" value="1"/>
</dbReference>
<gene>
    <name evidence="5" type="ORF">SAMN04488514_10224</name>
</gene>
<dbReference type="GO" id="GO:0006310">
    <property type="term" value="P:DNA recombination"/>
    <property type="evidence" value="ECO:0007669"/>
    <property type="project" value="UniProtKB-KW"/>
</dbReference>
<dbReference type="EMBL" id="FNGV01000002">
    <property type="protein sequence ID" value="SDL60094.1"/>
    <property type="molecule type" value="Genomic_DNA"/>
</dbReference>
<dbReference type="Pfam" id="PF17293">
    <property type="entry name" value="Arm-DNA-bind_5"/>
    <property type="match status" value="1"/>
</dbReference>
<protein>
    <submittedName>
        <fullName evidence="5">Site-specific recombinase XerD</fullName>
    </submittedName>
</protein>